<evidence type="ECO:0000313" key="1">
    <source>
        <dbReference type="EMBL" id="MBB6506669.1"/>
    </source>
</evidence>
<reference evidence="1 2" key="2">
    <citation type="submission" date="2020-08" db="EMBL/GenBank/DDBJ databases">
        <authorList>
            <person name="Partida-Martinez L."/>
            <person name="Huntemann M."/>
            <person name="Clum A."/>
            <person name="Wang J."/>
            <person name="Palaniappan K."/>
            <person name="Ritter S."/>
            <person name="Chen I.-M."/>
            <person name="Stamatis D."/>
            <person name="Reddy T."/>
            <person name="O'Malley R."/>
            <person name="Daum C."/>
            <person name="Shapiro N."/>
            <person name="Ivanova N."/>
            <person name="Kyrpides N."/>
            <person name="Woyke T."/>
        </authorList>
    </citation>
    <scope>NUCLEOTIDE SEQUENCE [LARGE SCALE GENOMIC DNA]</scope>
    <source>
        <strain evidence="1 2">AS3.13</strain>
    </source>
</reference>
<name>A0A7X0JFL5_9SPHN</name>
<accession>A0A7X0JFL5</accession>
<organism evidence="1 2">
    <name type="scientific">Sphingomonas endophytica</name>
    <dbReference type="NCBI Taxonomy" id="869719"/>
    <lineage>
        <taxon>Bacteria</taxon>
        <taxon>Pseudomonadati</taxon>
        <taxon>Pseudomonadota</taxon>
        <taxon>Alphaproteobacteria</taxon>
        <taxon>Sphingomonadales</taxon>
        <taxon>Sphingomonadaceae</taxon>
        <taxon>Sphingomonas</taxon>
    </lineage>
</organism>
<reference evidence="1 2" key="1">
    <citation type="submission" date="2020-08" db="EMBL/GenBank/DDBJ databases">
        <title>The Agave Microbiome: Exploring the role of microbial communities in plant adaptations to desert environments.</title>
        <authorList>
            <person name="Partida-Martinez L.P."/>
        </authorList>
    </citation>
    <scope>NUCLEOTIDE SEQUENCE [LARGE SCALE GENOMIC DNA]</scope>
    <source>
        <strain evidence="1 2">AS3.13</strain>
    </source>
</reference>
<dbReference type="RefSeq" id="WP_184508615.1">
    <property type="nucleotide sequence ID" value="NZ_JACHBT010000034.1"/>
</dbReference>
<sequence>MAAFGHIEDVQSSPQFGNSGPDGWAFTFWGSATCDEEVHRRLIESVAALSPDTDLLLPKWIAGEDCIEGSMIWKGARVWVWLETVLNLTSFWSEDRASIDSLRAATLHLARAV</sequence>
<dbReference type="AlphaFoldDB" id="A0A7X0JFL5"/>
<dbReference type="Proteomes" id="UP000522313">
    <property type="component" value="Unassembled WGS sequence"/>
</dbReference>
<protein>
    <recommendedName>
        <fullName evidence="3">DUF3630 domain-containing protein</fullName>
    </recommendedName>
</protein>
<proteinExistence type="predicted"/>
<evidence type="ECO:0000313" key="2">
    <source>
        <dbReference type="Proteomes" id="UP000522313"/>
    </source>
</evidence>
<gene>
    <name evidence="1" type="ORF">F4693_003680</name>
</gene>
<dbReference type="EMBL" id="JACHBT010000034">
    <property type="protein sequence ID" value="MBB6506669.1"/>
    <property type="molecule type" value="Genomic_DNA"/>
</dbReference>
<evidence type="ECO:0008006" key="3">
    <source>
        <dbReference type="Google" id="ProtNLM"/>
    </source>
</evidence>
<comment type="caution">
    <text evidence="1">The sequence shown here is derived from an EMBL/GenBank/DDBJ whole genome shotgun (WGS) entry which is preliminary data.</text>
</comment>